<name>A0A7W6GTC9_9RHOB</name>
<organism evidence="2 3">
    <name type="scientific">Sagittula marina</name>
    <dbReference type="NCBI Taxonomy" id="943940"/>
    <lineage>
        <taxon>Bacteria</taxon>
        <taxon>Pseudomonadati</taxon>
        <taxon>Pseudomonadota</taxon>
        <taxon>Alphaproteobacteria</taxon>
        <taxon>Rhodobacterales</taxon>
        <taxon>Roseobacteraceae</taxon>
        <taxon>Sagittula</taxon>
    </lineage>
</organism>
<dbReference type="Proteomes" id="UP000541426">
    <property type="component" value="Unassembled WGS sequence"/>
</dbReference>
<feature type="region of interest" description="Disordered" evidence="1">
    <location>
        <begin position="1"/>
        <end position="37"/>
    </location>
</feature>
<evidence type="ECO:0000313" key="3">
    <source>
        <dbReference type="Proteomes" id="UP000541426"/>
    </source>
</evidence>
<evidence type="ECO:0000313" key="2">
    <source>
        <dbReference type="EMBL" id="MBB3987376.1"/>
    </source>
</evidence>
<dbReference type="EMBL" id="JACIEJ010000010">
    <property type="protein sequence ID" value="MBB3987376.1"/>
    <property type="molecule type" value="Genomic_DNA"/>
</dbReference>
<feature type="compositionally biased region" description="Polar residues" evidence="1">
    <location>
        <begin position="1"/>
        <end position="14"/>
    </location>
</feature>
<accession>A0A7W6GTC9</accession>
<dbReference type="RefSeq" id="WP_183968456.1">
    <property type="nucleotide sequence ID" value="NZ_BAABBZ010000011.1"/>
</dbReference>
<gene>
    <name evidence="2" type="ORF">GGQ68_003723</name>
</gene>
<dbReference type="AlphaFoldDB" id="A0A7W6GTC9"/>
<sequence>MTELNETLGLTQHEAQALDTWQPPQAPLSMPPQALTREPSENSLLTWARGFWLRASD</sequence>
<comment type="caution">
    <text evidence="2">The sequence shown here is derived from an EMBL/GenBank/DDBJ whole genome shotgun (WGS) entry which is preliminary data.</text>
</comment>
<keyword evidence="3" id="KW-1185">Reference proteome</keyword>
<protein>
    <submittedName>
        <fullName evidence="2">Uncharacterized protein</fullName>
    </submittedName>
</protein>
<reference evidence="2 3" key="1">
    <citation type="submission" date="2020-08" db="EMBL/GenBank/DDBJ databases">
        <title>Genomic Encyclopedia of Type Strains, Phase IV (KMG-IV): sequencing the most valuable type-strain genomes for metagenomic binning, comparative biology and taxonomic classification.</title>
        <authorList>
            <person name="Goeker M."/>
        </authorList>
    </citation>
    <scope>NUCLEOTIDE SEQUENCE [LARGE SCALE GENOMIC DNA]</scope>
    <source>
        <strain evidence="2 3">DSM 102235</strain>
    </source>
</reference>
<evidence type="ECO:0000256" key="1">
    <source>
        <dbReference type="SAM" id="MobiDB-lite"/>
    </source>
</evidence>
<proteinExistence type="predicted"/>